<evidence type="ECO:0008006" key="4">
    <source>
        <dbReference type="Google" id="ProtNLM"/>
    </source>
</evidence>
<dbReference type="EMBL" id="WBVT01000001">
    <property type="protein sequence ID" value="KAB7791338.1"/>
    <property type="molecule type" value="Genomic_DNA"/>
</dbReference>
<organism evidence="2 3">
    <name type="scientific">Bifidobacterium leontopitheci</name>
    <dbReference type="NCBI Taxonomy" id="2650774"/>
    <lineage>
        <taxon>Bacteria</taxon>
        <taxon>Bacillati</taxon>
        <taxon>Actinomycetota</taxon>
        <taxon>Actinomycetes</taxon>
        <taxon>Bifidobacteriales</taxon>
        <taxon>Bifidobacteriaceae</taxon>
        <taxon>Bifidobacterium</taxon>
    </lineage>
</organism>
<name>A0A6I1GT33_9BIFI</name>
<proteinExistence type="predicted"/>
<feature type="signal peptide" evidence="1">
    <location>
        <begin position="1"/>
        <end position="26"/>
    </location>
</feature>
<comment type="caution">
    <text evidence="2">The sequence shown here is derived from an EMBL/GenBank/DDBJ whole genome shotgun (WGS) entry which is preliminary data.</text>
</comment>
<keyword evidence="1" id="KW-0732">Signal</keyword>
<evidence type="ECO:0000313" key="3">
    <source>
        <dbReference type="Proteomes" id="UP000441772"/>
    </source>
</evidence>
<dbReference type="RefSeq" id="WP_152233410.1">
    <property type="nucleotide sequence ID" value="NZ_JBHSKZ010000064.1"/>
</dbReference>
<evidence type="ECO:0000313" key="2">
    <source>
        <dbReference type="EMBL" id="KAB7791338.1"/>
    </source>
</evidence>
<protein>
    <recommendedName>
        <fullName evidence="4">DUF4825 domain-containing protein</fullName>
    </recommendedName>
</protein>
<dbReference type="AlphaFoldDB" id="A0A6I1GT33"/>
<dbReference type="Proteomes" id="UP000441772">
    <property type="component" value="Unassembled WGS sequence"/>
</dbReference>
<gene>
    <name evidence="2" type="ORF">F7D09_0013</name>
</gene>
<sequence length="174" mass="18655">MGRSNHRGLRSACALAAVFALTLPFAGCQGETSANQPKASADPAETAYSEFTVKSLKRYLDKEKFDTGDATKVQEYGVASGKAGLTIPIKHAGKRTNSYDVEYMCRADKAGFPFSIWLTKDGTGRRMVKHDGCSADVQSVSLAISDFPDADSIMISNSGNDLVVAAYEIQGQED</sequence>
<evidence type="ECO:0000256" key="1">
    <source>
        <dbReference type="SAM" id="SignalP"/>
    </source>
</evidence>
<feature type="chain" id="PRO_5038840652" description="DUF4825 domain-containing protein" evidence="1">
    <location>
        <begin position="27"/>
        <end position="174"/>
    </location>
</feature>
<reference evidence="2 3" key="1">
    <citation type="submission" date="2019-09" db="EMBL/GenBank/DDBJ databases">
        <title>Characterization of the phylogenetic diversity of two novel species belonging to the genus Bifidobacterium: Bifidobacterium cebidarum sp. nov. and Bifidobacterium leontopitheci sp. nov.</title>
        <authorList>
            <person name="Lugli G.A."/>
            <person name="Duranti S."/>
            <person name="Milani C."/>
            <person name="Turroni F."/>
            <person name="Ventura M."/>
        </authorList>
    </citation>
    <scope>NUCLEOTIDE SEQUENCE [LARGE SCALE GENOMIC DNA]</scope>
    <source>
        <strain evidence="2 3">LMG 31471</strain>
    </source>
</reference>
<accession>A0A6I1GT33</accession>
<keyword evidence="3" id="KW-1185">Reference proteome</keyword>